<evidence type="ECO:0000313" key="3">
    <source>
        <dbReference type="Proteomes" id="UP001158049"/>
    </source>
</evidence>
<name>A0ABY1QIT3_9BURK</name>
<keyword evidence="3" id="KW-1185">Reference proteome</keyword>
<sequence length="902" mass="98313">MNSIPAAPALPANAPTVFEMWDHSGATPAMTSVVVLNQRGPDLVPDDAVYAAERGAAAWYRSDEVLRLGDFVFGAHLLVSGAQNTTSGTQSLLESFIKIDKRSPTWPTYPFSATYNQKTESVFPGPHKIVAKDSAGKVVHTFEMHDGLPINDPSLHQGYPTETKPLRPKVSVGSVLPWWNEPPRQSASLAQMFAGITDDGMRPSQTKTHFSVLSCEPPITSGYNRYSLNSLADIWRSREWPMPKASYWPDPATADPYANYSDLAYDGHSAFMGAYIEGYRYEPGSYTTHNKYTAPGGPRFDRATFPSQIALWMTKPNGKRLDGGVAFSTIAYEFALAYGNHPNHWSPNPATAALWSSDADLIASKDYFTGNYYGDGGPDGPNAIRVNAAQRDGTGPQHYDKNGDMPYHGWGRDSLHDYTTAGDAAIAMQSPMMAVLSKWDTATAFMCHGNANRSGRDGYLVRDMAWDWKHMVWSWKLGADHPLAFKRKDIEDRFCVRLEAIHRDIVAPILAGARPAGMYEYLEGLVRFGQPLERDGDRWGCHGGGLGFYLGGVLIYMKQSGMWAAIQARGGKAFEALVFTVRCACQYAFGIFAQTKATMFSNPSYPADYIFADGTGMPAGWAEWSKVVEGDVPFSPSGDVSIYPTMQFVHAMWDYFPEIDHPLKKAAYDVVVAFEQRVATSVAAERDLQRQRDRDFTYRYPGVAPIKAPAVLGPGAAVALPELKSVAASIIVPAWTPDTDTDAGTWVLIGKENDKLTVDSDTRVCYGINRQWLVTTLSGVFDASNGFFGTDPAPGVKKVVMKFVPAAVQPAPEPVPEPVPEPAPQPTPGPTPTPQPVPEPQPQPVPEPQPDPVPVPAPEPQPDPAPAPDPVPPAKTPMPVGIAIIAAMTAFLETCGYTVTKK</sequence>
<accession>A0ABY1QIT3</accession>
<protein>
    <recommendedName>
        <fullName evidence="4">Cellulase Ig-like domain-containing protein</fullName>
    </recommendedName>
</protein>
<feature type="compositionally biased region" description="Pro residues" evidence="1">
    <location>
        <begin position="811"/>
        <end position="876"/>
    </location>
</feature>
<proteinExistence type="predicted"/>
<reference evidence="2 3" key="1">
    <citation type="submission" date="2017-05" db="EMBL/GenBank/DDBJ databases">
        <authorList>
            <person name="Varghese N."/>
            <person name="Submissions S."/>
        </authorList>
    </citation>
    <scope>NUCLEOTIDE SEQUENCE [LARGE SCALE GENOMIC DNA]</scope>
    <source>
        <strain evidence="2 3">DSM 26001</strain>
    </source>
</reference>
<gene>
    <name evidence="2" type="ORF">SAMN06295970_117112</name>
</gene>
<comment type="caution">
    <text evidence="2">The sequence shown here is derived from an EMBL/GenBank/DDBJ whole genome shotgun (WGS) entry which is preliminary data.</text>
</comment>
<feature type="region of interest" description="Disordered" evidence="1">
    <location>
        <begin position="811"/>
        <end position="877"/>
    </location>
</feature>
<organism evidence="2 3">
    <name type="scientific">Noviherbaspirillum suwonense</name>
    <dbReference type="NCBI Taxonomy" id="1224511"/>
    <lineage>
        <taxon>Bacteria</taxon>
        <taxon>Pseudomonadati</taxon>
        <taxon>Pseudomonadota</taxon>
        <taxon>Betaproteobacteria</taxon>
        <taxon>Burkholderiales</taxon>
        <taxon>Oxalobacteraceae</taxon>
        <taxon>Noviherbaspirillum</taxon>
    </lineage>
</organism>
<dbReference type="Proteomes" id="UP001158049">
    <property type="component" value="Unassembled WGS sequence"/>
</dbReference>
<evidence type="ECO:0000313" key="2">
    <source>
        <dbReference type="EMBL" id="SMP72023.1"/>
    </source>
</evidence>
<dbReference type="EMBL" id="FXUL01000017">
    <property type="protein sequence ID" value="SMP72023.1"/>
    <property type="molecule type" value="Genomic_DNA"/>
</dbReference>
<evidence type="ECO:0000256" key="1">
    <source>
        <dbReference type="SAM" id="MobiDB-lite"/>
    </source>
</evidence>
<dbReference type="RefSeq" id="WP_283444011.1">
    <property type="nucleotide sequence ID" value="NZ_FXUL01000017.1"/>
</dbReference>
<evidence type="ECO:0008006" key="4">
    <source>
        <dbReference type="Google" id="ProtNLM"/>
    </source>
</evidence>